<dbReference type="Proteomes" id="UP001218218">
    <property type="component" value="Unassembled WGS sequence"/>
</dbReference>
<dbReference type="AlphaFoldDB" id="A0AAD7EI74"/>
<comment type="caution">
    <text evidence="2">The sequence shown here is derived from an EMBL/GenBank/DDBJ whole genome shotgun (WGS) entry which is preliminary data.</text>
</comment>
<evidence type="ECO:0000313" key="3">
    <source>
        <dbReference type="Proteomes" id="UP001218218"/>
    </source>
</evidence>
<feature type="region of interest" description="Disordered" evidence="1">
    <location>
        <begin position="122"/>
        <end position="174"/>
    </location>
</feature>
<feature type="compositionally biased region" description="Acidic residues" evidence="1">
    <location>
        <begin position="125"/>
        <end position="158"/>
    </location>
</feature>
<sequence>MPQPPERPKHVKVWTPRLRLYTEDEAVFLEEPFATIEHLADWLCFTLGAEIAEDLGLESLVPGQELFVDVLFTRYLYGGTSEGDTIAYKLLEAAQIDQVKYYRGFGDTPADFSLAQDFDARETLDSDSESDWEDSDDDDVLMDDTDTDYVPEPADESMGDTSPPSSDSDAESDLDLPCFVHQPTHKKLRVVPKVPLLPPNDQSSQICRWIHHIQEFFYSDVPGVRDCRPVVDDLVEMRAVPTRVYNSEAFQRISEDSGLFELLHKIAKPGNLIETTQVDIEESFRWWDWKIAYAELIVRWLQPVITEAEWEEVRPKTDDPKFQFDAEKARGLLKFISDRPEMHPWGFNPVAFVDGWNCKTVYRELMRLTEFTCAPASKPLLQSLDERLALIIQETGAFREYVKSLETELYRFNATASSTSQPSASQVSSPALPTPPTPPLPPAPISPPSLTKNQRRRLNKAAAAAARALAQSKGIQQHPGARAKKELLGKVKTDKEVKEADPPLTSKGCSKCSGLPDDQHCIRLIWVTRRNCAHLIGGALTCAPPGSQLRPKSVKRKKGAIKRAHRPVKYYHPLKDLKMEVVEHRPDVYERCGKDIVRFMYKHVNTKAKMVGGVRFKAFSDKTLEHLIHNHRLVKVRAIRRRSIMQRWAYGSMTATGSRQASGGRRGDTYSAYACHRGDTPDDIKALFSEEMATDTIIAAGNTICPGLKTRLEGLTATSGVNYLGRTGVSNFTCSNYISCIHPDSDFGLEDLEAGRGRNNARGDLSPCVQLVKSGCGPDDYNFAYVRWGVVVRTMANTVWLFNGRDEHGTIMPDRYAFNIAQSYGKHPTATAANVLRGRRIREIRCGYNLRPRVY</sequence>
<feature type="region of interest" description="Disordered" evidence="1">
    <location>
        <begin position="416"/>
        <end position="457"/>
    </location>
</feature>
<feature type="compositionally biased region" description="Pro residues" evidence="1">
    <location>
        <begin position="432"/>
        <end position="447"/>
    </location>
</feature>
<name>A0AAD7EI74_9AGAR</name>
<organism evidence="2 3">
    <name type="scientific">Mycena albidolilacea</name>
    <dbReference type="NCBI Taxonomy" id="1033008"/>
    <lineage>
        <taxon>Eukaryota</taxon>
        <taxon>Fungi</taxon>
        <taxon>Dikarya</taxon>
        <taxon>Basidiomycota</taxon>
        <taxon>Agaricomycotina</taxon>
        <taxon>Agaricomycetes</taxon>
        <taxon>Agaricomycetidae</taxon>
        <taxon>Agaricales</taxon>
        <taxon>Marasmiineae</taxon>
        <taxon>Mycenaceae</taxon>
        <taxon>Mycena</taxon>
    </lineage>
</organism>
<evidence type="ECO:0000256" key="1">
    <source>
        <dbReference type="SAM" id="MobiDB-lite"/>
    </source>
</evidence>
<protein>
    <submittedName>
        <fullName evidence="2">Uncharacterized protein</fullName>
    </submittedName>
</protein>
<proteinExistence type="predicted"/>
<keyword evidence="3" id="KW-1185">Reference proteome</keyword>
<dbReference type="EMBL" id="JARIHO010000047">
    <property type="protein sequence ID" value="KAJ7323239.1"/>
    <property type="molecule type" value="Genomic_DNA"/>
</dbReference>
<evidence type="ECO:0000313" key="2">
    <source>
        <dbReference type="EMBL" id="KAJ7323239.1"/>
    </source>
</evidence>
<accession>A0AAD7EI74</accession>
<feature type="compositionally biased region" description="Low complexity" evidence="1">
    <location>
        <begin position="416"/>
        <end position="431"/>
    </location>
</feature>
<reference evidence="2" key="1">
    <citation type="submission" date="2023-03" db="EMBL/GenBank/DDBJ databases">
        <title>Massive genome expansion in bonnet fungi (Mycena s.s.) driven by repeated elements and novel gene families across ecological guilds.</title>
        <authorList>
            <consortium name="Lawrence Berkeley National Laboratory"/>
            <person name="Harder C.B."/>
            <person name="Miyauchi S."/>
            <person name="Viragh M."/>
            <person name="Kuo A."/>
            <person name="Thoen E."/>
            <person name="Andreopoulos B."/>
            <person name="Lu D."/>
            <person name="Skrede I."/>
            <person name="Drula E."/>
            <person name="Henrissat B."/>
            <person name="Morin E."/>
            <person name="Kohler A."/>
            <person name="Barry K."/>
            <person name="LaButti K."/>
            <person name="Morin E."/>
            <person name="Salamov A."/>
            <person name="Lipzen A."/>
            <person name="Mereny Z."/>
            <person name="Hegedus B."/>
            <person name="Baldrian P."/>
            <person name="Stursova M."/>
            <person name="Weitz H."/>
            <person name="Taylor A."/>
            <person name="Grigoriev I.V."/>
            <person name="Nagy L.G."/>
            <person name="Martin F."/>
            <person name="Kauserud H."/>
        </authorList>
    </citation>
    <scope>NUCLEOTIDE SEQUENCE</scope>
    <source>
        <strain evidence="2">CBHHK002</strain>
    </source>
</reference>
<gene>
    <name evidence="2" type="ORF">DFH08DRAFT_969320</name>
</gene>